<dbReference type="AlphaFoldDB" id="A0AAU7ZDQ9"/>
<dbReference type="RefSeq" id="WP_353069363.1">
    <property type="nucleotide sequence ID" value="NZ_CP132932.1"/>
</dbReference>
<proteinExistence type="predicted"/>
<dbReference type="Gene3D" id="3.30.530.20">
    <property type="match status" value="1"/>
</dbReference>
<reference evidence="1" key="1">
    <citation type="submission" date="2023-08" db="EMBL/GenBank/DDBJ databases">
        <authorList>
            <person name="Messyasz A."/>
            <person name="Mannisto M.K."/>
            <person name="Kerkhof L.J."/>
            <person name="Haggblom M."/>
        </authorList>
    </citation>
    <scope>NUCLEOTIDE SEQUENCE</scope>
    <source>
        <strain evidence="1">M8UP23</strain>
    </source>
</reference>
<dbReference type="EMBL" id="CP132932">
    <property type="protein sequence ID" value="XCB27123.1"/>
    <property type="molecule type" value="Genomic_DNA"/>
</dbReference>
<gene>
    <name evidence="1" type="ORF">RBB75_02080</name>
</gene>
<sequence>MHPSRSPFEHAITDSAMRRTFHSGQWLPYPVELVFAFFSNPDNLPRLMLPWQKARIEKIFLAPPPTQPVTSNSITAGAGTRLTLSFRPVPYSPIRVSWDAEISEFAWNDHFCDQQLRGPFAYWHHCHHVKPQTRTELSGSVTSGTLLEDEVNYELPMGKLGTLANSLFVTSQLRNTFAYRHARTSELLAHLTHR</sequence>
<dbReference type="CDD" id="cd07820">
    <property type="entry name" value="SRPBCC_3"/>
    <property type="match status" value="1"/>
</dbReference>
<protein>
    <submittedName>
        <fullName evidence="1">SRPBCC family protein</fullName>
    </submittedName>
</protein>
<evidence type="ECO:0000313" key="1">
    <source>
        <dbReference type="EMBL" id="XCB27123.1"/>
    </source>
</evidence>
<accession>A0AAU7ZDQ9</accession>
<dbReference type="InterPro" id="IPR023393">
    <property type="entry name" value="START-like_dom_sf"/>
</dbReference>
<name>A0AAU7ZDQ9_9BACT</name>
<reference evidence="1" key="2">
    <citation type="journal article" date="2024" name="Environ. Microbiol.">
        <title>Genome analysis and description of Tunturibacter gen. nov. expands the diversity of Terriglobia in tundra soils.</title>
        <authorList>
            <person name="Messyasz A."/>
            <person name="Mannisto M.K."/>
            <person name="Kerkhof L.J."/>
            <person name="Haggblom M.M."/>
        </authorList>
    </citation>
    <scope>NUCLEOTIDE SEQUENCE</scope>
    <source>
        <strain evidence="1">M8UP23</strain>
    </source>
</reference>
<dbReference type="KEGG" id="temp:RBB75_02080"/>
<dbReference type="SUPFAM" id="SSF55961">
    <property type="entry name" value="Bet v1-like"/>
    <property type="match status" value="1"/>
</dbReference>
<organism evidence="1">
    <name type="scientific">Tunturiibacter empetritectus</name>
    <dbReference type="NCBI Taxonomy" id="3069691"/>
    <lineage>
        <taxon>Bacteria</taxon>
        <taxon>Pseudomonadati</taxon>
        <taxon>Acidobacteriota</taxon>
        <taxon>Terriglobia</taxon>
        <taxon>Terriglobales</taxon>
        <taxon>Acidobacteriaceae</taxon>
        <taxon>Tunturiibacter</taxon>
    </lineage>
</organism>